<protein>
    <submittedName>
        <fullName evidence="2">Uncharacterized protein</fullName>
    </submittedName>
</protein>
<dbReference type="Proteomes" id="UP000014417">
    <property type="component" value="Unassembled WGS sequence"/>
</dbReference>
<dbReference type="AlphaFoldDB" id="S2WW16"/>
<feature type="region of interest" description="Disordered" evidence="1">
    <location>
        <begin position="176"/>
        <end position="212"/>
    </location>
</feature>
<sequence length="212" mass="22286">MTEVASIDDLAALGARVGGCVTALMIGPDGFSGIASMADISVEEMLFEVAKVVKEKADKVGVDLSDQNTCGPHPSPCLRSTLKTDENASPVRVRHVIAATAAIFFVTASSIVKFRACPGSILAGSSFVGARRVGPPLPLRITAKVVRSIFKVFAPTLIISSLSSLAQKYVSQSIPPRASRARTRMKETTATASEKADNTNATYSMPETLGDN</sequence>
<dbReference type="RefSeq" id="WP_016456286.1">
    <property type="nucleotide sequence ID" value="NZ_KE150269.1"/>
</dbReference>
<dbReference type="STRING" id="883161.HMPREF9306_01460"/>
<gene>
    <name evidence="2" type="ORF">HMPREF9306_01460</name>
</gene>
<evidence type="ECO:0000313" key="3">
    <source>
        <dbReference type="Proteomes" id="UP000014417"/>
    </source>
</evidence>
<comment type="caution">
    <text evidence="2">The sequence shown here is derived from an EMBL/GenBank/DDBJ whole genome shotgun (WGS) entry which is preliminary data.</text>
</comment>
<keyword evidence="3" id="KW-1185">Reference proteome</keyword>
<evidence type="ECO:0000313" key="2">
    <source>
        <dbReference type="EMBL" id="EPD31904.1"/>
    </source>
</evidence>
<reference evidence="2 3" key="1">
    <citation type="submission" date="2013-04" db="EMBL/GenBank/DDBJ databases">
        <title>The Genome Sequence of Propionimicrobium lymphophilum ACS-093-V-SCH5.</title>
        <authorList>
            <consortium name="The Broad Institute Genomics Platform"/>
            <person name="Earl A."/>
            <person name="Ward D."/>
            <person name="Feldgarden M."/>
            <person name="Gevers D."/>
            <person name="Saerens B."/>
            <person name="Vaneechoutte M."/>
            <person name="Walker B."/>
            <person name="Young S."/>
            <person name="Zeng Q."/>
            <person name="Gargeya S."/>
            <person name="Fitzgerald M."/>
            <person name="Haas B."/>
            <person name="Abouelleil A."/>
            <person name="Allen A.W."/>
            <person name="Alvarado L."/>
            <person name="Arachchi H.M."/>
            <person name="Berlin A.M."/>
            <person name="Chapman S.B."/>
            <person name="Gainer-Dewar J."/>
            <person name="Goldberg J."/>
            <person name="Griggs A."/>
            <person name="Gujja S."/>
            <person name="Hansen M."/>
            <person name="Howarth C."/>
            <person name="Imamovic A."/>
            <person name="Ireland A."/>
            <person name="Larimer J."/>
            <person name="McCowan C."/>
            <person name="Murphy C."/>
            <person name="Pearson M."/>
            <person name="Poon T.W."/>
            <person name="Priest M."/>
            <person name="Roberts A."/>
            <person name="Saif S."/>
            <person name="Shea T."/>
            <person name="Sisk P."/>
            <person name="Sykes S."/>
            <person name="Wortman J."/>
            <person name="Nusbaum C."/>
            <person name="Birren B."/>
        </authorList>
    </citation>
    <scope>NUCLEOTIDE SEQUENCE [LARGE SCALE GENOMIC DNA]</scope>
    <source>
        <strain evidence="2 3">ACS-093-V-SCH5</strain>
    </source>
</reference>
<dbReference type="EMBL" id="AGZR01000009">
    <property type="protein sequence ID" value="EPD31904.1"/>
    <property type="molecule type" value="Genomic_DNA"/>
</dbReference>
<name>S2WW16_9ACTN</name>
<accession>S2WW16</accession>
<dbReference type="HOGENOM" id="CLU_1298845_0_0_11"/>
<evidence type="ECO:0000256" key="1">
    <source>
        <dbReference type="SAM" id="MobiDB-lite"/>
    </source>
</evidence>
<organism evidence="2 3">
    <name type="scientific">Propionimicrobium lymphophilum ACS-093-V-SCH5</name>
    <dbReference type="NCBI Taxonomy" id="883161"/>
    <lineage>
        <taxon>Bacteria</taxon>
        <taxon>Bacillati</taxon>
        <taxon>Actinomycetota</taxon>
        <taxon>Actinomycetes</taxon>
        <taxon>Propionibacteriales</taxon>
        <taxon>Propionibacteriaceae</taxon>
        <taxon>Propionimicrobium</taxon>
    </lineage>
</organism>
<proteinExistence type="predicted"/>
<feature type="compositionally biased region" description="Polar residues" evidence="1">
    <location>
        <begin position="188"/>
        <end position="212"/>
    </location>
</feature>